<feature type="compositionally biased region" description="Low complexity" evidence="4">
    <location>
        <begin position="319"/>
        <end position="353"/>
    </location>
</feature>
<organism evidence="6 7">
    <name type="scientific">Dissophora globulifera</name>
    <dbReference type="NCBI Taxonomy" id="979702"/>
    <lineage>
        <taxon>Eukaryota</taxon>
        <taxon>Fungi</taxon>
        <taxon>Fungi incertae sedis</taxon>
        <taxon>Mucoromycota</taxon>
        <taxon>Mortierellomycotina</taxon>
        <taxon>Mortierellomycetes</taxon>
        <taxon>Mortierellales</taxon>
        <taxon>Mortierellaceae</taxon>
        <taxon>Dissophora</taxon>
    </lineage>
</organism>
<dbReference type="AlphaFoldDB" id="A0A9P6RBH1"/>
<keyword evidence="3" id="KW-0963">Cytoplasm</keyword>
<protein>
    <recommendedName>
        <fullName evidence="5">Association with the SNF1 complex (ASC) domain-containing protein</fullName>
    </recommendedName>
</protein>
<feature type="region of interest" description="Disordered" evidence="4">
    <location>
        <begin position="1"/>
        <end position="98"/>
    </location>
</feature>
<dbReference type="SUPFAM" id="SSF160219">
    <property type="entry name" value="AMPKBI-like"/>
    <property type="match status" value="1"/>
</dbReference>
<evidence type="ECO:0000313" key="7">
    <source>
        <dbReference type="Proteomes" id="UP000738325"/>
    </source>
</evidence>
<comment type="caution">
    <text evidence="6">The sequence shown here is derived from an EMBL/GenBank/DDBJ whole genome shotgun (WGS) entry which is preliminary data.</text>
</comment>
<dbReference type="GO" id="GO:0019901">
    <property type="term" value="F:protein kinase binding"/>
    <property type="evidence" value="ECO:0007669"/>
    <property type="project" value="TreeGrafter"/>
</dbReference>
<reference evidence="6" key="1">
    <citation type="journal article" date="2020" name="Fungal Divers.">
        <title>Resolving the Mortierellaceae phylogeny through synthesis of multi-gene phylogenetics and phylogenomics.</title>
        <authorList>
            <person name="Vandepol N."/>
            <person name="Liber J."/>
            <person name="Desiro A."/>
            <person name="Na H."/>
            <person name="Kennedy M."/>
            <person name="Barry K."/>
            <person name="Grigoriev I.V."/>
            <person name="Miller A.N."/>
            <person name="O'Donnell K."/>
            <person name="Stajich J.E."/>
            <person name="Bonito G."/>
        </authorList>
    </citation>
    <scope>NUCLEOTIDE SEQUENCE</scope>
    <source>
        <strain evidence="6">REB-010B</strain>
    </source>
</reference>
<evidence type="ECO:0000256" key="1">
    <source>
        <dbReference type="ARBA" id="ARBA00004496"/>
    </source>
</evidence>
<gene>
    <name evidence="6" type="ORF">BGZ99_006712</name>
</gene>
<dbReference type="InterPro" id="IPR013783">
    <property type="entry name" value="Ig-like_fold"/>
</dbReference>
<name>A0A9P6RBH1_9FUNG</name>
<accession>A0A9P6RBH1</accession>
<dbReference type="Gene3D" id="6.20.250.60">
    <property type="match status" value="1"/>
</dbReference>
<dbReference type="Pfam" id="PF16561">
    <property type="entry name" value="AMPK1_CBM"/>
    <property type="match status" value="1"/>
</dbReference>
<feature type="domain" description="Association with the SNF1 complex (ASC)" evidence="5">
    <location>
        <begin position="341"/>
        <end position="436"/>
    </location>
</feature>
<comment type="similarity">
    <text evidence="2">Belongs to the 5'-AMP-activated protein kinase beta subunit family.</text>
</comment>
<sequence>MGNAPSTTTTDPHDADAAVESVTFTNNYQRQQHQHQHQQHHHGDYMTHQHHSSSPSGPQDPSHPSTIPQRRTQTSQQQQQQQQQIPLPGGGPRRRASSLLSNQPYSQYTDTYNEQVLVATAAHQDKMDLHRSQQQQQQQQSMEGRASYRNSARVSRAFEAVDPLKSLDEPHNDPAEGNVPTIITWSQGGANVYVTGTFNNWKQKVRLNKSTSDFSTILNLPPGTHRIKFIVDDEWKCSTELSAATDAEGNLVNFLEVTDEEQDELEGGHDTPVNGSPAGSYTDQIPLYALSGDSTPASLSGAEAILPLTTITPDSGFSSTAVTSNNGNSSSSSSNGRSHSPQVPISPSSDSSSLAKLNSYNAPPISNDPPPALPPHLERVILNNVPSKEDNSVLPVPNHVVLNHLYACSVKEGVLSISVTARYRKKYITTVFIKPVVMDT</sequence>
<dbReference type="InterPro" id="IPR037256">
    <property type="entry name" value="ASC_dom_sf"/>
</dbReference>
<feature type="compositionally biased region" description="Low complexity" evidence="4">
    <location>
        <begin position="1"/>
        <end position="10"/>
    </location>
</feature>
<dbReference type="GO" id="GO:0007165">
    <property type="term" value="P:signal transduction"/>
    <property type="evidence" value="ECO:0007669"/>
    <property type="project" value="TreeGrafter"/>
</dbReference>
<dbReference type="CDD" id="cd02859">
    <property type="entry name" value="E_set_AMPKbeta_like_N"/>
    <property type="match status" value="1"/>
</dbReference>
<evidence type="ECO:0000259" key="5">
    <source>
        <dbReference type="SMART" id="SM01010"/>
    </source>
</evidence>
<evidence type="ECO:0000256" key="4">
    <source>
        <dbReference type="SAM" id="MobiDB-lite"/>
    </source>
</evidence>
<dbReference type="Gene3D" id="2.60.40.10">
    <property type="entry name" value="Immunoglobulins"/>
    <property type="match status" value="1"/>
</dbReference>
<feature type="region of interest" description="Disordered" evidence="4">
    <location>
        <begin position="260"/>
        <end position="280"/>
    </location>
</feature>
<dbReference type="InterPro" id="IPR006828">
    <property type="entry name" value="ASC_dom"/>
</dbReference>
<dbReference type="SMART" id="SM01010">
    <property type="entry name" value="AMPKBI"/>
    <property type="match status" value="1"/>
</dbReference>
<dbReference type="SUPFAM" id="SSF81296">
    <property type="entry name" value="E set domains"/>
    <property type="match status" value="1"/>
</dbReference>
<evidence type="ECO:0000256" key="3">
    <source>
        <dbReference type="ARBA" id="ARBA00022490"/>
    </source>
</evidence>
<feature type="region of interest" description="Disordered" evidence="4">
    <location>
        <begin position="125"/>
        <end position="151"/>
    </location>
</feature>
<dbReference type="FunFam" id="2.60.40.10:FF:000562">
    <property type="entry name" value="Snf1 kinase complex beta-subunit Gal83"/>
    <property type="match status" value="1"/>
</dbReference>
<comment type="subcellular location">
    <subcellularLocation>
        <location evidence="1">Cytoplasm</location>
    </subcellularLocation>
</comment>
<feature type="region of interest" description="Disordered" evidence="4">
    <location>
        <begin position="319"/>
        <end position="374"/>
    </location>
</feature>
<evidence type="ECO:0000313" key="6">
    <source>
        <dbReference type="EMBL" id="KAG0316752.1"/>
    </source>
</evidence>
<dbReference type="OrthoDB" id="531008at2759"/>
<dbReference type="InterPro" id="IPR014756">
    <property type="entry name" value="Ig_E-set"/>
</dbReference>
<feature type="compositionally biased region" description="Low complexity" evidence="4">
    <location>
        <begin position="52"/>
        <end position="86"/>
    </location>
</feature>
<dbReference type="PANTHER" id="PTHR10343:SF84">
    <property type="entry name" value="5'-AMP-ACTIVATED PROTEIN KINASE SUBUNIT BETA-1"/>
    <property type="match status" value="1"/>
</dbReference>
<dbReference type="GO" id="GO:0005634">
    <property type="term" value="C:nucleus"/>
    <property type="evidence" value="ECO:0007669"/>
    <property type="project" value="TreeGrafter"/>
</dbReference>
<proteinExistence type="inferred from homology"/>
<dbReference type="GO" id="GO:0031588">
    <property type="term" value="C:nucleotide-activated protein kinase complex"/>
    <property type="evidence" value="ECO:0007669"/>
    <property type="project" value="TreeGrafter"/>
</dbReference>
<dbReference type="GO" id="GO:0005737">
    <property type="term" value="C:cytoplasm"/>
    <property type="evidence" value="ECO:0007669"/>
    <property type="project" value="UniProtKB-SubCell"/>
</dbReference>
<keyword evidence="7" id="KW-1185">Reference proteome</keyword>
<dbReference type="InterPro" id="IPR032640">
    <property type="entry name" value="AMPK1_CBM"/>
</dbReference>
<dbReference type="PANTHER" id="PTHR10343">
    <property type="entry name" value="5'-AMP-ACTIVATED PROTEIN KINASE , BETA SUBUNIT"/>
    <property type="match status" value="1"/>
</dbReference>
<dbReference type="Pfam" id="PF04739">
    <property type="entry name" value="AMPKBI"/>
    <property type="match status" value="1"/>
</dbReference>
<evidence type="ECO:0000256" key="2">
    <source>
        <dbReference type="ARBA" id="ARBA00010926"/>
    </source>
</evidence>
<dbReference type="InterPro" id="IPR050827">
    <property type="entry name" value="CRP1_MDG1_kinase"/>
</dbReference>
<dbReference type="Proteomes" id="UP000738325">
    <property type="component" value="Unassembled WGS sequence"/>
</dbReference>
<dbReference type="EMBL" id="JAAAIP010000461">
    <property type="protein sequence ID" value="KAG0316752.1"/>
    <property type="molecule type" value="Genomic_DNA"/>
</dbReference>